<feature type="domain" description="Radical SAM core" evidence="7">
    <location>
        <begin position="11"/>
        <end position="238"/>
    </location>
</feature>
<comment type="caution">
    <text evidence="8">The sequence shown here is derived from an EMBL/GenBank/DDBJ whole genome shotgun (WGS) entry which is preliminary data.</text>
</comment>
<dbReference type="CDD" id="cd01335">
    <property type="entry name" value="Radical_SAM"/>
    <property type="match status" value="1"/>
</dbReference>
<keyword evidence="6" id="KW-0411">Iron-sulfur</keyword>
<evidence type="ECO:0000256" key="6">
    <source>
        <dbReference type="ARBA" id="ARBA00023014"/>
    </source>
</evidence>
<keyword evidence="5" id="KW-0408">Iron</keyword>
<dbReference type="Gene3D" id="3.20.20.70">
    <property type="entry name" value="Aldolase class I"/>
    <property type="match status" value="1"/>
</dbReference>
<dbReference type="InterPro" id="IPR058240">
    <property type="entry name" value="rSAM_sf"/>
</dbReference>
<dbReference type="AlphaFoldDB" id="A0A226BX30"/>
<keyword evidence="4" id="KW-0479">Metal-binding</keyword>
<evidence type="ECO:0000256" key="2">
    <source>
        <dbReference type="ARBA" id="ARBA00022485"/>
    </source>
</evidence>
<evidence type="ECO:0000259" key="7">
    <source>
        <dbReference type="PROSITE" id="PS51918"/>
    </source>
</evidence>
<keyword evidence="3" id="KW-0949">S-adenosyl-L-methionine</keyword>
<gene>
    <name evidence="8" type="ORF">CDO51_07610</name>
</gene>
<comment type="cofactor">
    <cofactor evidence="1">
        <name>[4Fe-4S] cluster</name>
        <dbReference type="ChEBI" id="CHEBI:49883"/>
    </cofactor>
</comment>
<dbReference type="OrthoDB" id="9795504at2"/>
<sequence>MNYVYGPINSRRLGTSLGINITPDRDCSLDCIYCEEGLPTQNLTLSRKEYTITDNIIDQIYNKVESLPTSLDYITFSGSGEPTLHNKLGTMIKKIKALNIPIAVITNSTLIHLEEVQEDLIYADLVIPSLDAITQKTLHQVNRPHPEIKIHNIKNGLEKFSHKFLGQIWLEILLVSGVNDSYEELTQLSKFVNNYILVDKVQLNTISRTTTLPGAFPVASNKLQKISDLFTAPVEIFC</sequence>
<dbReference type="RefSeq" id="WP_089023694.1">
    <property type="nucleotide sequence ID" value="NZ_NIQC01000015.1"/>
</dbReference>
<dbReference type="PROSITE" id="PS51918">
    <property type="entry name" value="RADICAL_SAM"/>
    <property type="match status" value="1"/>
</dbReference>
<protein>
    <submittedName>
        <fullName evidence="8">Radical SAM protein</fullName>
    </submittedName>
</protein>
<proteinExistence type="predicted"/>
<evidence type="ECO:0000256" key="1">
    <source>
        <dbReference type="ARBA" id="ARBA00001966"/>
    </source>
</evidence>
<evidence type="ECO:0000256" key="3">
    <source>
        <dbReference type="ARBA" id="ARBA00022691"/>
    </source>
</evidence>
<dbReference type="PANTHER" id="PTHR43787:SF11">
    <property type="entry name" value="UPF0026 PROTEIN SLR1464"/>
    <property type="match status" value="1"/>
</dbReference>
<organism evidence="8 9">
    <name type="scientific">Natranaerobius trueperi</name>
    <dbReference type="NCBI Taxonomy" id="759412"/>
    <lineage>
        <taxon>Bacteria</taxon>
        <taxon>Bacillati</taxon>
        <taxon>Bacillota</taxon>
        <taxon>Clostridia</taxon>
        <taxon>Natranaerobiales</taxon>
        <taxon>Natranaerobiaceae</taxon>
        <taxon>Natranaerobius</taxon>
    </lineage>
</organism>
<dbReference type="EMBL" id="NIQC01000015">
    <property type="protein sequence ID" value="OWZ83573.1"/>
    <property type="molecule type" value="Genomic_DNA"/>
</dbReference>
<dbReference type="GO" id="GO:0003824">
    <property type="term" value="F:catalytic activity"/>
    <property type="evidence" value="ECO:0007669"/>
    <property type="project" value="InterPro"/>
</dbReference>
<keyword evidence="9" id="KW-1185">Reference proteome</keyword>
<dbReference type="PANTHER" id="PTHR43787">
    <property type="entry name" value="FEMO COFACTOR BIOSYNTHESIS PROTEIN NIFB-RELATED"/>
    <property type="match status" value="1"/>
</dbReference>
<dbReference type="SFLD" id="SFLDG01083">
    <property type="entry name" value="Uncharacterised_Radical_SAM_Su"/>
    <property type="match status" value="1"/>
</dbReference>
<dbReference type="Proteomes" id="UP000214588">
    <property type="component" value="Unassembled WGS sequence"/>
</dbReference>
<name>A0A226BX30_9FIRM</name>
<dbReference type="GO" id="GO:0046872">
    <property type="term" value="F:metal ion binding"/>
    <property type="evidence" value="ECO:0007669"/>
    <property type="project" value="UniProtKB-KW"/>
</dbReference>
<keyword evidence="2" id="KW-0004">4Fe-4S</keyword>
<dbReference type="Pfam" id="PF04055">
    <property type="entry name" value="Radical_SAM"/>
    <property type="match status" value="1"/>
</dbReference>
<reference evidence="8 9" key="1">
    <citation type="submission" date="2017-06" db="EMBL/GenBank/DDBJ databases">
        <title>Draft Genome Sequence of Natranaerobius trueperi halophilic, alkalithermophilic bacteria from soda lakes.</title>
        <authorList>
            <person name="Zhao B."/>
        </authorList>
    </citation>
    <scope>NUCLEOTIDE SEQUENCE [LARGE SCALE GENOMIC DNA]</scope>
    <source>
        <strain evidence="8 9">DSM 18760</strain>
    </source>
</reference>
<dbReference type="InterPro" id="IPR040084">
    <property type="entry name" value="GTPase_Obg"/>
</dbReference>
<dbReference type="SFLD" id="SFLDS00029">
    <property type="entry name" value="Radical_SAM"/>
    <property type="match status" value="1"/>
</dbReference>
<dbReference type="InterPro" id="IPR013785">
    <property type="entry name" value="Aldolase_TIM"/>
</dbReference>
<evidence type="ECO:0000313" key="9">
    <source>
        <dbReference type="Proteomes" id="UP000214588"/>
    </source>
</evidence>
<dbReference type="SUPFAM" id="SSF102114">
    <property type="entry name" value="Radical SAM enzymes"/>
    <property type="match status" value="1"/>
</dbReference>
<evidence type="ECO:0000256" key="4">
    <source>
        <dbReference type="ARBA" id="ARBA00022723"/>
    </source>
</evidence>
<dbReference type="InterPro" id="IPR007197">
    <property type="entry name" value="rSAM"/>
</dbReference>
<accession>A0A226BX30</accession>
<evidence type="ECO:0000256" key="5">
    <source>
        <dbReference type="ARBA" id="ARBA00023004"/>
    </source>
</evidence>
<dbReference type="GO" id="GO:0051539">
    <property type="term" value="F:4 iron, 4 sulfur cluster binding"/>
    <property type="evidence" value="ECO:0007669"/>
    <property type="project" value="UniProtKB-KW"/>
</dbReference>
<evidence type="ECO:0000313" key="8">
    <source>
        <dbReference type="EMBL" id="OWZ83573.1"/>
    </source>
</evidence>